<feature type="domain" description="DUF4166" evidence="1">
    <location>
        <begin position="17"/>
        <end position="201"/>
    </location>
</feature>
<protein>
    <recommendedName>
        <fullName evidence="1">DUF4166 domain-containing protein</fullName>
    </recommendedName>
</protein>
<dbReference type="EMBL" id="CP036434">
    <property type="protein sequence ID" value="QDV07835.1"/>
    <property type="molecule type" value="Genomic_DNA"/>
</dbReference>
<dbReference type="RefSeq" id="WP_145199424.1">
    <property type="nucleotide sequence ID" value="NZ_CP036434.1"/>
</dbReference>
<evidence type="ECO:0000259" key="1">
    <source>
        <dbReference type="Pfam" id="PF13761"/>
    </source>
</evidence>
<dbReference type="OrthoDB" id="2448833at2"/>
<dbReference type="InterPro" id="IPR025311">
    <property type="entry name" value="DUF4166"/>
</dbReference>
<accession>A0A518EUQ4</accession>
<dbReference type="Proteomes" id="UP000320390">
    <property type="component" value="Chromosome"/>
</dbReference>
<sequence length="226" mass="26316">MSQSMYAKVLGADFDLLHPQIQRRFGFTSADGIASIGNGIMSRVWHGKPYTLPFLYVGAWRRIMFPEQLKDVPFTIENYAYVDELGRETMTWIRTFRGPKVRRFDAYMIHSVERGCIVDYLGTHQHLAVDIEMSVSEQGGLRLRSGSQRFYERFLGFRFPMFFSGIADVHEWYDDASGQFQIQVDVRNSIWGPLFGYRGYFDVEWRPVAAGEVPECVLPKRTERRE</sequence>
<proteinExistence type="predicted"/>
<gene>
    <name evidence="2" type="ORF">Poly30_33680</name>
</gene>
<dbReference type="Pfam" id="PF13761">
    <property type="entry name" value="DUF4166"/>
    <property type="match status" value="1"/>
</dbReference>
<evidence type="ECO:0000313" key="2">
    <source>
        <dbReference type="EMBL" id="QDV07835.1"/>
    </source>
</evidence>
<reference evidence="2 3" key="1">
    <citation type="submission" date="2019-02" db="EMBL/GenBank/DDBJ databases">
        <title>Deep-cultivation of Planctomycetes and their phenomic and genomic characterization uncovers novel biology.</title>
        <authorList>
            <person name="Wiegand S."/>
            <person name="Jogler M."/>
            <person name="Boedeker C."/>
            <person name="Pinto D."/>
            <person name="Vollmers J."/>
            <person name="Rivas-Marin E."/>
            <person name="Kohn T."/>
            <person name="Peeters S.H."/>
            <person name="Heuer A."/>
            <person name="Rast P."/>
            <person name="Oberbeckmann S."/>
            <person name="Bunk B."/>
            <person name="Jeske O."/>
            <person name="Meyerdierks A."/>
            <person name="Storesund J.E."/>
            <person name="Kallscheuer N."/>
            <person name="Luecker S."/>
            <person name="Lage O.M."/>
            <person name="Pohl T."/>
            <person name="Merkel B.J."/>
            <person name="Hornburger P."/>
            <person name="Mueller R.-W."/>
            <person name="Bruemmer F."/>
            <person name="Labrenz M."/>
            <person name="Spormann A.M."/>
            <person name="Op den Camp H."/>
            <person name="Overmann J."/>
            <person name="Amann R."/>
            <person name="Jetten M.S.M."/>
            <person name="Mascher T."/>
            <person name="Medema M.H."/>
            <person name="Devos D.P."/>
            <person name="Kaster A.-K."/>
            <person name="Ovreas L."/>
            <person name="Rohde M."/>
            <person name="Galperin M.Y."/>
            <person name="Jogler C."/>
        </authorList>
    </citation>
    <scope>NUCLEOTIDE SEQUENCE [LARGE SCALE GENOMIC DNA]</scope>
    <source>
        <strain evidence="2 3">Poly30</strain>
    </source>
</reference>
<name>A0A518EUQ4_9BACT</name>
<keyword evidence="3" id="KW-1185">Reference proteome</keyword>
<evidence type="ECO:0000313" key="3">
    <source>
        <dbReference type="Proteomes" id="UP000320390"/>
    </source>
</evidence>
<dbReference type="AlphaFoldDB" id="A0A518EUQ4"/>
<organism evidence="2 3">
    <name type="scientific">Saltatorellus ferox</name>
    <dbReference type="NCBI Taxonomy" id="2528018"/>
    <lineage>
        <taxon>Bacteria</taxon>
        <taxon>Pseudomonadati</taxon>
        <taxon>Planctomycetota</taxon>
        <taxon>Planctomycetia</taxon>
        <taxon>Planctomycetia incertae sedis</taxon>
        <taxon>Saltatorellus</taxon>
    </lineage>
</organism>